<feature type="domain" description="Type I restriction enzyme R protein N-terminal" evidence="2">
    <location>
        <begin position="26"/>
        <end position="128"/>
    </location>
</feature>
<keyword evidence="4" id="KW-1185">Reference proteome</keyword>
<reference evidence="3 4" key="1">
    <citation type="journal article" date="2019" name="Int. J. Syst. Evol. Microbiol.">
        <title>The Global Catalogue of Microorganisms (GCM) 10K type strain sequencing project: providing services to taxonomists for standard genome sequencing and annotation.</title>
        <authorList>
            <consortium name="The Broad Institute Genomics Platform"/>
            <consortium name="The Broad Institute Genome Sequencing Center for Infectious Disease"/>
            <person name="Wu L."/>
            <person name="Ma J."/>
        </authorList>
    </citation>
    <scope>NUCLEOTIDE SEQUENCE [LARGE SCALE GENOMIC DNA]</scope>
    <source>
        <strain evidence="3 4">CGMCC 1.10593</strain>
    </source>
</reference>
<dbReference type="RefSeq" id="WP_256396254.1">
    <property type="nucleotide sequence ID" value="NZ_JANHDJ010000004.1"/>
</dbReference>
<evidence type="ECO:0000313" key="3">
    <source>
        <dbReference type="EMBL" id="MFD1643225.1"/>
    </source>
</evidence>
<accession>A0ABD6DBK3</accession>
<sequence>MDRKEIDEYVDRCQQLIESSPQMDEENTKVKLVQPFLELLGWDLYSTEVALEYTVPMASGSTHVDYALLIGDSPVVFVEAKPIRSTLTDSEVQQLRSYMRQELDTDWGILTNGKSFEVLTKNQQNGGEEVSVVQFDLDDLAENPAVLELLTKESIRSGKSDEIAEQVAQTNQAIRHLQENEDSVTEAVTGAVESEVGELTIDLDEQAREFVQSLVSVLREQRQFVSETPSAEQDTTPVESDTGSQASNTEGYVIQFSDGVRIPARREERHTKQKQNMGAAVDYLIAEHDFIDAVDMPYSPPQARKNCAVNTEPTHPTGDEMRSPYELTNGDYLDTSLNLQGKRSRIRDLAGEVGLSVEFLGDW</sequence>
<evidence type="ECO:0000256" key="1">
    <source>
        <dbReference type="SAM" id="MobiDB-lite"/>
    </source>
</evidence>
<comment type="caution">
    <text evidence="3">The sequence shown here is derived from an EMBL/GenBank/DDBJ whole genome shotgun (WGS) entry which is preliminary data.</text>
</comment>
<organism evidence="3 4">
    <name type="scientific">Halohasta litorea</name>
    <dbReference type="NCBI Taxonomy" id="869891"/>
    <lineage>
        <taxon>Archaea</taxon>
        <taxon>Methanobacteriati</taxon>
        <taxon>Methanobacteriota</taxon>
        <taxon>Stenosarchaea group</taxon>
        <taxon>Halobacteria</taxon>
        <taxon>Halobacteriales</taxon>
        <taxon>Haloferacaceae</taxon>
        <taxon>Halohasta</taxon>
    </lineage>
</organism>
<name>A0ABD6DBK3_9EURY</name>
<evidence type="ECO:0000259" key="2">
    <source>
        <dbReference type="Pfam" id="PF13588"/>
    </source>
</evidence>
<evidence type="ECO:0000313" key="4">
    <source>
        <dbReference type="Proteomes" id="UP001597052"/>
    </source>
</evidence>
<protein>
    <submittedName>
        <fullName evidence="3">Type I restriction enzyme HsdR N-terminal domain-containing protein</fullName>
    </submittedName>
</protein>
<proteinExistence type="predicted"/>
<dbReference type="Pfam" id="PF13588">
    <property type="entry name" value="HSDR_N_2"/>
    <property type="match status" value="1"/>
</dbReference>
<feature type="region of interest" description="Disordered" evidence="1">
    <location>
        <begin position="224"/>
        <end position="251"/>
    </location>
</feature>
<dbReference type="Proteomes" id="UP001597052">
    <property type="component" value="Unassembled WGS sequence"/>
</dbReference>
<feature type="compositionally biased region" description="Polar residues" evidence="1">
    <location>
        <begin position="224"/>
        <end position="250"/>
    </location>
</feature>
<dbReference type="EMBL" id="JBHUDM010000004">
    <property type="protein sequence ID" value="MFD1643225.1"/>
    <property type="molecule type" value="Genomic_DNA"/>
</dbReference>
<dbReference type="AlphaFoldDB" id="A0ABD6DBK3"/>
<dbReference type="Gene3D" id="3.90.1570.30">
    <property type="match status" value="1"/>
</dbReference>
<gene>
    <name evidence="3" type="ORF">ACFSBW_15235</name>
</gene>
<dbReference type="InterPro" id="IPR029464">
    <property type="entry name" value="HSDR_N"/>
</dbReference>